<accession>A0A2H5FIM9</accession>
<sequence length="477" mass="55730">MKKKKEIALVDIDGCILQDGKLNEDLLKKLIQGNYDQIILFTQRSKFLQVTNLKHHQDSHLKTTEDVATELSRRLDKEVKVSTSVDTMFGAQFNYFDKLKSFERKFLKFMNANEKLITHESHESEIRRIKNRKDLTENDSAKLIAQEQIQLLPEAELQKLKAFKNEIDEEIAAEKKIIRDYTNANPSYRTNDPDSYPKSKVLQFKDLCDELTKEGDEIKVDYYDDSYANLDEIEPDNIPLNRYMVQKGKMTKYEDVKENMHRIRNDIDILIHQYERLVKKFELHLDLTKLYNITEKQIKQMDESAQLLISNLKELHLQSRELQGDKAASNLTDAEIFMKGKFLDMQEQFVKIYIAPVYQFANLATSRWHACEASTSEKSVAFKRQYENMKGDVLKTKILINFKAEIEKCINLEEIDRYVAKYKKSEEYKTLETGQGLLTRAAHKVGLKEMIRTDSVNAIDEIVKEAKENLPNNTITI</sequence>
<evidence type="ECO:0000259" key="1">
    <source>
        <dbReference type="Pfam" id="PF14860"/>
    </source>
</evidence>
<gene>
    <name evidence="2" type="ORF">CAB17_04465</name>
</gene>
<evidence type="ECO:0000313" key="3">
    <source>
        <dbReference type="Proteomes" id="UP000234343"/>
    </source>
</evidence>
<dbReference type="InterPro" id="IPR038346">
    <property type="entry name" value="DrrA_PI4P-bd_sf"/>
</dbReference>
<proteinExistence type="predicted"/>
<dbReference type="InterPro" id="IPR028057">
    <property type="entry name" value="DrrA_P4M"/>
</dbReference>
<dbReference type="Pfam" id="PF14860">
    <property type="entry name" value="DrrA_P4M"/>
    <property type="match status" value="1"/>
</dbReference>
<organism evidence="2 3">
    <name type="scientific">Legionella sainthelensi</name>
    <dbReference type="NCBI Taxonomy" id="28087"/>
    <lineage>
        <taxon>Bacteria</taxon>
        <taxon>Pseudomonadati</taxon>
        <taxon>Pseudomonadota</taxon>
        <taxon>Gammaproteobacteria</taxon>
        <taxon>Legionellales</taxon>
        <taxon>Legionellaceae</taxon>
        <taxon>Legionella</taxon>
    </lineage>
</organism>
<keyword evidence="3" id="KW-1185">Reference proteome</keyword>
<dbReference type="RefSeq" id="WP_101899138.1">
    <property type="nucleotide sequence ID" value="NZ_CP025491.2"/>
</dbReference>
<reference evidence="2 3" key="1">
    <citation type="submission" date="2017-12" db="EMBL/GenBank/DDBJ databases">
        <title>Legionella sainthelensi LA01-117, whole genome sequence of a clinical isolate from New Zealand.</title>
        <authorList>
            <person name="Cree S.L."/>
            <person name="Slow S."/>
            <person name="Kennedy M.A."/>
            <person name="Murdoch D.R."/>
            <person name="Biggs P.J."/>
            <person name="Anderson T."/>
        </authorList>
    </citation>
    <scope>NUCLEOTIDE SEQUENCE [LARGE SCALE GENOMIC DNA]</scope>
    <source>
        <strain evidence="2 3">LA01-117</strain>
    </source>
</reference>
<dbReference type="GO" id="GO:0044161">
    <property type="term" value="C:host cell cytoplasmic vesicle"/>
    <property type="evidence" value="ECO:0007669"/>
    <property type="project" value="InterPro"/>
</dbReference>
<protein>
    <recommendedName>
        <fullName evidence="1">DrrA phosphatidylinositol 4-phosphate binding domain-containing protein</fullName>
    </recommendedName>
</protein>
<dbReference type="GO" id="GO:0031267">
    <property type="term" value="F:small GTPase binding"/>
    <property type="evidence" value="ECO:0007669"/>
    <property type="project" value="InterPro"/>
</dbReference>
<name>A0A2H5FIM9_9GAMM</name>
<evidence type="ECO:0000313" key="2">
    <source>
        <dbReference type="EMBL" id="AUH71399.1"/>
    </source>
</evidence>
<dbReference type="AlphaFoldDB" id="A0A2H5FIM9"/>
<dbReference type="KEGG" id="lsh:CAB17_04465"/>
<dbReference type="Gene3D" id="1.20.1280.280">
    <property type="match status" value="1"/>
</dbReference>
<dbReference type="EMBL" id="CP025491">
    <property type="protein sequence ID" value="AUH71399.1"/>
    <property type="molecule type" value="Genomic_DNA"/>
</dbReference>
<dbReference type="Proteomes" id="UP000234343">
    <property type="component" value="Chromosome"/>
</dbReference>
<feature type="domain" description="DrrA phosphatidylinositol 4-phosphate binding" evidence="1">
    <location>
        <begin position="365"/>
        <end position="472"/>
    </location>
</feature>